<reference evidence="4 5" key="1">
    <citation type="submission" date="2023-05" db="EMBL/GenBank/DDBJ databases">
        <title>Streptantibioticus silvisoli sp. nov., acidotolerant actinomycetes 1 from pine litter.</title>
        <authorList>
            <person name="Swiecimska M."/>
            <person name="Golinska P."/>
            <person name="Sangal V."/>
            <person name="Wachnowicz B."/>
            <person name="Goodfellow M."/>
        </authorList>
    </citation>
    <scope>NUCLEOTIDE SEQUENCE [LARGE SCALE GENOMIC DNA]</scope>
    <source>
        <strain evidence="4 5">SL54</strain>
    </source>
</reference>
<dbReference type="GO" id="GO:0005524">
    <property type="term" value="F:ATP binding"/>
    <property type="evidence" value="ECO:0007669"/>
    <property type="project" value="UniProtKB-KW"/>
</dbReference>
<dbReference type="InterPro" id="IPR050267">
    <property type="entry name" value="Anti-sigma-factor_SerPK"/>
</dbReference>
<dbReference type="CDD" id="cd16936">
    <property type="entry name" value="HATPase_RsbW-like"/>
    <property type="match status" value="1"/>
</dbReference>
<dbReference type="InterPro" id="IPR036890">
    <property type="entry name" value="HATPase_C_sf"/>
</dbReference>
<dbReference type="PANTHER" id="PTHR35526:SF3">
    <property type="entry name" value="ANTI-SIGMA-F FACTOR RSBW"/>
    <property type="match status" value="1"/>
</dbReference>
<dbReference type="Gene3D" id="3.30.565.10">
    <property type="entry name" value="Histidine kinase-like ATPase, C-terminal domain"/>
    <property type="match status" value="1"/>
</dbReference>
<name>A0ABT6VW80_9ACTN</name>
<evidence type="ECO:0000256" key="2">
    <source>
        <dbReference type="SAM" id="MobiDB-lite"/>
    </source>
</evidence>
<sequence length="164" mass="17996">MVGRGTSHQSPPSGTVAPTWPAVPRDLHDAYILEVLGDPSAGEVCFQSRPESASTARRLTLAKLRAWGLGPLSDTCELLVSELVGNAVRHTGAQTFGLTMERRRGWVRVEVRDPSRALPCLLPVQDLDVSGRGLMLVDKLSDRWGVDLLPRGKTAWFELRDGER</sequence>
<dbReference type="Pfam" id="PF13581">
    <property type="entry name" value="HATPase_c_2"/>
    <property type="match status" value="1"/>
</dbReference>
<keyword evidence="5" id="KW-1185">Reference proteome</keyword>
<keyword evidence="1" id="KW-0418">Kinase</keyword>
<dbReference type="SUPFAM" id="SSF55874">
    <property type="entry name" value="ATPase domain of HSP90 chaperone/DNA topoisomerase II/histidine kinase"/>
    <property type="match status" value="1"/>
</dbReference>
<feature type="domain" description="Histidine kinase/HSP90-like ATPase" evidence="3">
    <location>
        <begin position="46"/>
        <end position="155"/>
    </location>
</feature>
<keyword evidence="4" id="KW-0067">ATP-binding</keyword>
<proteinExistence type="predicted"/>
<feature type="compositionally biased region" description="Polar residues" evidence="2">
    <location>
        <begin position="1"/>
        <end position="13"/>
    </location>
</feature>
<evidence type="ECO:0000259" key="3">
    <source>
        <dbReference type="Pfam" id="PF13581"/>
    </source>
</evidence>
<dbReference type="EMBL" id="JAAGKO020000008">
    <property type="protein sequence ID" value="MDI5962745.1"/>
    <property type="molecule type" value="Genomic_DNA"/>
</dbReference>
<evidence type="ECO:0000256" key="1">
    <source>
        <dbReference type="ARBA" id="ARBA00022527"/>
    </source>
</evidence>
<accession>A0ABT6VW80</accession>
<organism evidence="4 5">
    <name type="scientific">Streptantibioticus silvisoli</name>
    <dbReference type="NCBI Taxonomy" id="2705255"/>
    <lineage>
        <taxon>Bacteria</taxon>
        <taxon>Bacillati</taxon>
        <taxon>Actinomycetota</taxon>
        <taxon>Actinomycetes</taxon>
        <taxon>Kitasatosporales</taxon>
        <taxon>Streptomycetaceae</taxon>
        <taxon>Streptantibioticus</taxon>
    </lineage>
</organism>
<keyword evidence="1" id="KW-0723">Serine/threonine-protein kinase</keyword>
<comment type="caution">
    <text evidence="4">The sequence shown here is derived from an EMBL/GenBank/DDBJ whole genome shotgun (WGS) entry which is preliminary data.</text>
</comment>
<keyword evidence="1" id="KW-0808">Transferase</keyword>
<dbReference type="Proteomes" id="UP001156398">
    <property type="component" value="Unassembled WGS sequence"/>
</dbReference>
<dbReference type="InterPro" id="IPR003594">
    <property type="entry name" value="HATPase_dom"/>
</dbReference>
<feature type="region of interest" description="Disordered" evidence="2">
    <location>
        <begin position="1"/>
        <end position="21"/>
    </location>
</feature>
<dbReference type="RefSeq" id="WP_271325563.1">
    <property type="nucleotide sequence ID" value="NZ_JAAGKO020000008.1"/>
</dbReference>
<evidence type="ECO:0000313" key="4">
    <source>
        <dbReference type="EMBL" id="MDI5962745.1"/>
    </source>
</evidence>
<gene>
    <name evidence="4" type="ORF">POF43_008465</name>
</gene>
<evidence type="ECO:0000313" key="5">
    <source>
        <dbReference type="Proteomes" id="UP001156398"/>
    </source>
</evidence>
<dbReference type="PANTHER" id="PTHR35526">
    <property type="entry name" value="ANTI-SIGMA-F FACTOR RSBW-RELATED"/>
    <property type="match status" value="1"/>
</dbReference>
<protein>
    <submittedName>
        <fullName evidence="4">ATP-binding protein</fullName>
    </submittedName>
</protein>
<keyword evidence="4" id="KW-0547">Nucleotide-binding</keyword>